<dbReference type="RefSeq" id="WP_185789359.1">
    <property type="nucleotide sequence ID" value="NZ_JACLCP010000003.1"/>
</dbReference>
<keyword evidence="4" id="KW-0963">Cytoplasm</keyword>
<dbReference type="GO" id="GO:0070814">
    <property type="term" value="P:hydrogen sulfide biosynthetic process"/>
    <property type="evidence" value="ECO:0007669"/>
    <property type="project" value="UniProtKB-UniRule"/>
</dbReference>
<dbReference type="EMBL" id="JACLCP010000003">
    <property type="protein sequence ID" value="MBC2845640.1"/>
    <property type="molecule type" value="Genomic_DNA"/>
</dbReference>
<dbReference type="HAMAP" id="MF_00063">
    <property type="entry name" value="CysH"/>
    <property type="match status" value="1"/>
</dbReference>
<feature type="binding site" evidence="4">
    <location>
        <position position="126"/>
    </location>
    <ligand>
        <name>[4Fe-4S] cluster</name>
        <dbReference type="ChEBI" id="CHEBI:49883"/>
    </ligand>
</feature>
<dbReference type="GO" id="GO:0005737">
    <property type="term" value="C:cytoplasm"/>
    <property type="evidence" value="ECO:0007669"/>
    <property type="project" value="UniProtKB-SubCell"/>
</dbReference>
<comment type="function">
    <text evidence="4">Catalyzes the formation of sulfite from adenosine 5'-phosphosulfate (APS) using thioredoxin as an electron donor.</text>
</comment>
<dbReference type="Gene3D" id="3.40.50.620">
    <property type="entry name" value="HUPs"/>
    <property type="match status" value="1"/>
</dbReference>
<dbReference type="NCBIfam" id="NF002537">
    <property type="entry name" value="PRK02090.1"/>
    <property type="match status" value="1"/>
</dbReference>
<keyword evidence="2 4" id="KW-0560">Oxidoreductase</keyword>
<dbReference type="InterPro" id="IPR002500">
    <property type="entry name" value="PAPS_reduct_dom"/>
</dbReference>
<evidence type="ECO:0000313" key="7">
    <source>
        <dbReference type="Proteomes" id="UP000533900"/>
    </source>
</evidence>
<dbReference type="SUPFAM" id="SSF52402">
    <property type="entry name" value="Adenine nucleotide alpha hydrolases-like"/>
    <property type="match status" value="1"/>
</dbReference>
<dbReference type="PIRSF" id="PIRSF000857">
    <property type="entry name" value="PAPS_reductase"/>
    <property type="match status" value="1"/>
</dbReference>
<evidence type="ECO:0000259" key="5">
    <source>
        <dbReference type="Pfam" id="PF01507"/>
    </source>
</evidence>
<keyword evidence="4" id="KW-0479">Metal-binding</keyword>
<dbReference type="GO" id="GO:0043866">
    <property type="term" value="F:adenylyl-sulfate reductase (thioredoxin) activity"/>
    <property type="evidence" value="ECO:0007669"/>
    <property type="project" value="UniProtKB-EC"/>
</dbReference>
<organism evidence="6 7">
    <name type="scientific">Winogradskyella flava</name>
    <dbReference type="NCBI Taxonomy" id="1884876"/>
    <lineage>
        <taxon>Bacteria</taxon>
        <taxon>Pseudomonadati</taxon>
        <taxon>Bacteroidota</taxon>
        <taxon>Flavobacteriia</taxon>
        <taxon>Flavobacteriales</taxon>
        <taxon>Flavobacteriaceae</taxon>
        <taxon>Winogradskyella</taxon>
    </lineage>
</organism>
<dbReference type="GO" id="GO:0004604">
    <property type="term" value="F:phosphoadenylyl-sulfate reductase (thioredoxin) activity"/>
    <property type="evidence" value="ECO:0007669"/>
    <property type="project" value="UniProtKB-UniRule"/>
</dbReference>
<dbReference type="PANTHER" id="PTHR46509:SF1">
    <property type="entry name" value="PHOSPHOADENOSINE PHOSPHOSULFATE REDUCTASE"/>
    <property type="match status" value="1"/>
</dbReference>
<evidence type="ECO:0000256" key="1">
    <source>
        <dbReference type="ARBA" id="ARBA00009732"/>
    </source>
</evidence>
<dbReference type="GO" id="GO:0051539">
    <property type="term" value="F:4 iron, 4 sulfur cluster binding"/>
    <property type="evidence" value="ECO:0007669"/>
    <property type="project" value="UniProtKB-UniRule"/>
</dbReference>
<feature type="domain" description="Phosphoadenosine phosphosulphate reductase" evidence="5">
    <location>
        <begin position="47"/>
        <end position="213"/>
    </location>
</feature>
<name>A0A842IRI1_9FLAO</name>
<comment type="caution">
    <text evidence="6">The sequence shown here is derived from an EMBL/GenBank/DDBJ whole genome shotgun (WGS) entry which is preliminary data.</text>
</comment>
<dbReference type="Proteomes" id="UP000533900">
    <property type="component" value="Unassembled WGS sequence"/>
</dbReference>
<keyword evidence="4" id="KW-0408">Iron</keyword>
<dbReference type="GO" id="GO:0019379">
    <property type="term" value="P:sulfate assimilation, phosphoadenylyl sulfate reduction by phosphoadenylyl-sulfate reductase (thioredoxin)"/>
    <property type="evidence" value="ECO:0007669"/>
    <property type="project" value="UniProtKB-UniRule"/>
</dbReference>
<evidence type="ECO:0000313" key="6">
    <source>
        <dbReference type="EMBL" id="MBC2845640.1"/>
    </source>
</evidence>
<dbReference type="EC" id="1.8.4.10" evidence="4"/>
<evidence type="ECO:0000256" key="4">
    <source>
        <dbReference type="HAMAP-Rule" id="MF_00063"/>
    </source>
</evidence>
<evidence type="ECO:0000256" key="3">
    <source>
        <dbReference type="ARBA" id="ARBA00024327"/>
    </source>
</evidence>
<reference evidence="6" key="1">
    <citation type="submission" date="2020-08" db="EMBL/GenBank/DDBJ databases">
        <title>Winogradskyella ouciana sp. nov., isolated from the hadal seawater of the Mariana Trench.</title>
        <authorList>
            <person name="He X."/>
        </authorList>
    </citation>
    <scope>NUCLEOTIDE SEQUENCE [LARGE SCALE GENOMIC DNA]</scope>
    <source>
        <strain evidence="6">KCTC 52348</strain>
    </source>
</reference>
<dbReference type="AlphaFoldDB" id="A0A842IRI1"/>
<feature type="binding site" evidence="4">
    <location>
        <position position="210"/>
    </location>
    <ligand>
        <name>[4Fe-4S] cluster</name>
        <dbReference type="ChEBI" id="CHEBI:49883"/>
    </ligand>
</feature>
<keyword evidence="7" id="KW-1185">Reference proteome</keyword>
<accession>A0A842IRI1</accession>
<feature type="active site" description="Nucleophile; cysteine thiosulfonate intermediate" evidence="4">
    <location>
        <position position="229"/>
    </location>
</feature>
<proteinExistence type="inferred from homology"/>
<keyword evidence="4" id="KW-0411">Iron-sulfur</keyword>
<sequence length="233" mass="27030">MFETTSNLSPLSDISSKDIEKLNKKYKSLTASKRIEQLYLDFDINDIMLTSSFAATSAFLLKLVSDINTQQEVFFIDTGYHFEDTLNYKSTLEKKYNLNIKSVSAIKEEHDFTTKDETWKKNPDFCCSINKVKPLDLIKQNYKLWMSGLMEWQSDHRATLDIFEQRGDIVKFYPLLDITKVQRDAYIEEHQLPFHPLVAKGYHSIGCEHCTVPGEDRGGRWNNNPKTECGLHL</sequence>
<comment type="cofactor">
    <cofactor evidence="4">
        <name>[4Fe-4S] cluster</name>
        <dbReference type="ChEBI" id="CHEBI:49883"/>
    </cofactor>
    <text evidence="4">Binds 1 [4Fe-4S] cluster per subunit.</text>
</comment>
<comment type="similarity">
    <text evidence="1 4">Belongs to the PAPS reductase family. CysH subfamily.</text>
</comment>
<comment type="pathway">
    <text evidence="3 4">Sulfur metabolism; hydrogen sulfide biosynthesis; sulfite from sulfate.</text>
</comment>
<dbReference type="GO" id="GO:0046872">
    <property type="term" value="F:metal ion binding"/>
    <property type="evidence" value="ECO:0007669"/>
    <property type="project" value="UniProtKB-KW"/>
</dbReference>
<protein>
    <recommendedName>
        <fullName evidence="4">Adenosine 5'-phosphosulfate reductase</fullName>
        <shortName evidence="4">APS reductase</shortName>
        <ecNumber evidence="4">1.8.4.10</ecNumber>
    </recommendedName>
    <alternativeName>
        <fullName evidence="4">5'-adenylylsulfate reductase</fullName>
    </alternativeName>
    <alternativeName>
        <fullName evidence="4">Thioredoxin-dependent 5'-adenylylsulfate reductase</fullName>
    </alternativeName>
</protein>
<gene>
    <name evidence="4" type="primary">cysH</name>
    <name evidence="6" type="ORF">H7F21_11100</name>
</gene>
<dbReference type="Pfam" id="PF01507">
    <property type="entry name" value="PAPS_reduct"/>
    <property type="match status" value="1"/>
</dbReference>
<feature type="binding site" evidence="4">
    <location>
        <position position="127"/>
    </location>
    <ligand>
        <name>[4Fe-4S] cluster</name>
        <dbReference type="ChEBI" id="CHEBI:49883"/>
    </ligand>
</feature>
<dbReference type="InterPro" id="IPR014729">
    <property type="entry name" value="Rossmann-like_a/b/a_fold"/>
</dbReference>
<comment type="subcellular location">
    <subcellularLocation>
        <location evidence="4">Cytoplasm</location>
    </subcellularLocation>
</comment>
<dbReference type="PANTHER" id="PTHR46509">
    <property type="entry name" value="PHOSPHOADENOSINE PHOSPHOSULFATE REDUCTASE"/>
    <property type="match status" value="1"/>
</dbReference>
<evidence type="ECO:0000256" key="2">
    <source>
        <dbReference type="ARBA" id="ARBA00023002"/>
    </source>
</evidence>
<dbReference type="InterPro" id="IPR004511">
    <property type="entry name" value="PAPS/APS_Rdtase"/>
</dbReference>
<comment type="catalytic activity">
    <reaction evidence="4">
        <text>[thioredoxin]-disulfide + sulfite + AMP + 2 H(+) = adenosine 5'-phosphosulfate + [thioredoxin]-dithiol</text>
        <dbReference type="Rhea" id="RHEA:21976"/>
        <dbReference type="Rhea" id="RHEA-COMP:10698"/>
        <dbReference type="Rhea" id="RHEA-COMP:10700"/>
        <dbReference type="ChEBI" id="CHEBI:15378"/>
        <dbReference type="ChEBI" id="CHEBI:17359"/>
        <dbReference type="ChEBI" id="CHEBI:29950"/>
        <dbReference type="ChEBI" id="CHEBI:50058"/>
        <dbReference type="ChEBI" id="CHEBI:58243"/>
        <dbReference type="ChEBI" id="CHEBI:456215"/>
        <dbReference type="EC" id="1.8.4.10"/>
    </reaction>
</comment>
<feature type="binding site" evidence="4">
    <location>
        <position position="207"/>
    </location>
    <ligand>
        <name>[4Fe-4S] cluster</name>
        <dbReference type="ChEBI" id="CHEBI:49883"/>
    </ligand>
</feature>